<evidence type="ECO:0000256" key="4">
    <source>
        <dbReference type="ARBA" id="ARBA00022692"/>
    </source>
</evidence>
<keyword evidence="7 8" id="KW-0472">Membrane</keyword>
<dbReference type="EMBL" id="QKYT01000442">
    <property type="protein sequence ID" value="RIA85179.1"/>
    <property type="molecule type" value="Genomic_DNA"/>
</dbReference>
<feature type="region of interest" description="Disordered" evidence="9">
    <location>
        <begin position="182"/>
        <end position="204"/>
    </location>
</feature>
<dbReference type="GO" id="GO:0005385">
    <property type="term" value="F:zinc ion transmembrane transporter activity"/>
    <property type="evidence" value="ECO:0007669"/>
    <property type="project" value="InterPro"/>
</dbReference>
<feature type="transmembrane region" description="Helical" evidence="8">
    <location>
        <begin position="61"/>
        <end position="84"/>
    </location>
</feature>
<dbReference type="InterPro" id="IPR004698">
    <property type="entry name" value="Zn/Fe_permease_fun/pln"/>
</dbReference>
<evidence type="ECO:0000313" key="11">
    <source>
        <dbReference type="EMBL" id="RIA85179.1"/>
    </source>
</evidence>
<feature type="transmembrane region" description="Helical" evidence="8">
    <location>
        <begin position="359"/>
        <end position="380"/>
    </location>
</feature>
<comment type="subcellular location">
    <subcellularLocation>
        <location evidence="1 8">Membrane</location>
        <topology evidence="1 8">Multi-pass membrane protein</topology>
    </subcellularLocation>
</comment>
<feature type="transmembrane region" description="Helical" evidence="8">
    <location>
        <begin position="327"/>
        <end position="347"/>
    </location>
</feature>
<dbReference type="PANTHER" id="PTHR11040:SF32">
    <property type="entry name" value="ZINC-REGULATED TRANSPORTER 1"/>
    <property type="match status" value="1"/>
</dbReference>
<feature type="transmembrane region" description="Helical" evidence="8">
    <location>
        <begin position="288"/>
        <end position="307"/>
    </location>
</feature>
<keyword evidence="10" id="KW-0732">Signal</keyword>
<dbReference type="GO" id="GO:0005886">
    <property type="term" value="C:plasma membrane"/>
    <property type="evidence" value="ECO:0007669"/>
    <property type="project" value="TreeGrafter"/>
</dbReference>
<gene>
    <name evidence="11" type="ORF">C1645_727842</name>
</gene>
<dbReference type="OrthoDB" id="448280at2759"/>
<dbReference type="NCBIfam" id="TIGR00820">
    <property type="entry name" value="zip"/>
    <property type="match status" value="1"/>
</dbReference>
<reference evidence="11 12" key="1">
    <citation type="submission" date="2018-06" db="EMBL/GenBank/DDBJ databases">
        <title>Comparative genomics reveals the genomic features of Rhizophagus irregularis, R. cerebriforme, R. diaphanum and Gigaspora rosea, and their symbiotic lifestyle signature.</title>
        <authorList>
            <person name="Morin E."/>
            <person name="San Clemente H."/>
            <person name="Chen E.C.H."/>
            <person name="De La Providencia I."/>
            <person name="Hainaut M."/>
            <person name="Kuo A."/>
            <person name="Kohler A."/>
            <person name="Murat C."/>
            <person name="Tang N."/>
            <person name="Roy S."/>
            <person name="Loubradou J."/>
            <person name="Henrissat B."/>
            <person name="Grigoriev I.V."/>
            <person name="Corradi N."/>
            <person name="Roux C."/>
            <person name="Martin F.M."/>
        </authorList>
    </citation>
    <scope>NUCLEOTIDE SEQUENCE [LARGE SCALE GENOMIC DNA]</scope>
    <source>
        <strain evidence="11 12">DAOM 227022</strain>
    </source>
</reference>
<feature type="chain" id="PRO_5017268983" evidence="10">
    <location>
        <begin position="30"/>
        <end position="381"/>
    </location>
</feature>
<evidence type="ECO:0000256" key="3">
    <source>
        <dbReference type="ARBA" id="ARBA00022448"/>
    </source>
</evidence>
<evidence type="ECO:0000256" key="1">
    <source>
        <dbReference type="ARBA" id="ARBA00004141"/>
    </source>
</evidence>
<accession>A0A397SJV5</accession>
<keyword evidence="4 8" id="KW-0812">Transmembrane</keyword>
<keyword evidence="5 8" id="KW-1133">Transmembrane helix</keyword>
<feature type="compositionally biased region" description="Polar residues" evidence="9">
    <location>
        <begin position="182"/>
        <end position="195"/>
    </location>
</feature>
<organism evidence="11 12">
    <name type="scientific">Glomus cerebriforme</name>
    <dbReference type="NCBI Taxonomy" id="658196"/>
    <lineage>
        <taxon>Eukaryota</taxon>
        <taxon>Fungi</taxon>
        <taxon>Fungi incertae sedis</taxon>
        <taxon>Mucoromycota</taxon>
        <taxon>Glomeromycotina</taxon>
        <taxon>Glomeromycetes</taxon>
        <taxon>Glomerales</taxon>
        <taxon>Glomeraceae</taxon>
        <taxon>Glomus</taxon>
    </lineage>
</organism>
<dbReference type="Pfam" id="PF02535">
    <property type="entry name" value="Zip"/>
    <property type="match status" value="1"/>
</dbReference>
<evidence type="ECO:0000256" key="2">
    <source>
        <dbReference type="ARBA" id="ARBA00006939"/>
    </source>
</evidence>
<dbReference type="InterPro" id="IPR003689">
    <property type="entry name" value="ZIP"/>
</dbReference>
<protein>
    <submittedName>
        <fullName evidence="11">Zinc/iron permease</fullName>
    </submittedName>
</protein>
<feature type="transmembrane region" description="Helical" evidence="8">
    <location>
        <begin position="224"/>
        <end position="246"/>
    </location>
</feature>
<keyword evidence="12" id="KW-1185">Reference proteome</keyword>
<evidence type="ECO:0000313" key="12">
    <source>
        <dbReference type="Proteomes" id="UP000265703"/>
    </source>
</evidence>
<evidence type="ECO:0000256" key="5">
    <source>
        <dbReference type="ARBA" id="ARBA00022989"/>
    </source>
</evidence>
<feature type="signal peptide" evidence="10">
    <location>
        <begin position="1"/>
        <end position="29"/>
    </location>
</feature>
<sequence length="381" mass="41313">MIYYIKSLKSSKLFILVTFLSTIFDVANTQDANTTDSNAQGAQATVACSSGNGIDIRTYNLGLHIGALFIILLTSSLGAFLPVISANFPSFRVPNSVFFFCKHFGTGVITATAFIHMLPSSFEMLSNECLPDVWHNYSAWPGAIAMMAASTIFFIEYIALKYTDCDDHDIKDNLPVHKNELGSSTASSSLEANTSDNKDFEHSHHDHAHAHGTLVLLTSKAQTIAIIILEMGICFHSVIIGMALSVSTGSDFISLLVALVFHQMFEGLGLGSRIALLDYSKDSIRPWLMSLAYGTTTPIGIAIGLGVRQTYDPESVTALIVQGVLDSISAGILLYAALVELIANDFIYDPKFRKKPTKYQASAFILLLLGAGIMALIGYWA</sequence>
<proteinExistence type="inferred from homology"/>
<evidence type="ECO:0000256" key="7">
    <source>
        <dbReference type="ARBA" id="ARBA00023136"/>
    </source>
</evidence>
<feature type="transmembrane region" description="Helical" evidence="8">
    <location>
        <begin position="252"/>
        <end position="276"/>
    </location>
</feature>
<dbReference type="Proteomes" id="UP000265703">
    <property type="component" value="Unassembled WGS sequence"/>
</dbReference>
<evidence type="ECO:0000256" key="9">
    <source>
        <dbReference type="SAM" id="MobiDB-lite"/>
    </source>
</evidence>
<evidence type="ECO:0000256" key="10">
    <source>
        <dbReference type="SAM" id="SignalP"/>
    </source>
</evidence>
<comment type="caution">
    <text evidence="11">The sequence shown here is derived from an EMBL/GenBank/DDBJ whole genome shotgun (WGS) entry which is preliminary data.</text>
</comment>
<dbReference type="STRING" id="658196.A0A397SJV5"/>
<keyword evidence="3 8" id="KW-0813">Transport</keyword>
<feature type="transmembrane region" description="Helical" evidence="8">
    <location>
        <begin position="96"/>
        <end position="118"/>
    </location>
</feature>
<evidence type="ECO:0000256" key="6">
    <source>
        <dbReference type="ARBA" id="ARBA00023065"/>
    </source>
</evidence>
<name>A0A397SJV5_9GLOM</name>
<dbReference type="AlphaFoldDB" id="A0A397SJV5"/>
<dbReference type="PANTHER" id="PTHR11040">
    <property type="entry name" value="ZINC/IRON TRANSPORTER"/>
    <property type="match status" value="1"/>
</dbReference>
<keyword evidence="6 8" id="KW-0406">Ion transport</keyword>
<evidence type="ECO:0000256" key="8">
    <source>
        <dbReference type="RuleBase" id="RU362088"/>
    </source>
</evidence>
<comment type="similarity">
    <text evidence="2 8">Belongs to the ZIP transporter (TC 2.A.5) family.</text>
</comment>
<feature type="transmembrane region" description="Helical" evidence="8">
    <location>
        <begin position="138"/>
        <end position="160"/>
    </location>
</feature>